<dbReference type="Gene3D" id="1.20.1600.10">
    <property type="entry name" value="Outer membrane efflux proteins (OEP)"/>
    <property type="match status" value="1"/>
</dbReference>
<evidence type="ECO:0000256" key="6">
    <source>
        <dbReference type="ARBA" id="ARBA00023136"/>
    </source>
</evidence>
<dbReference type="Proteomes" id="UP000396835">
    <property type="component" value="Unassembled WGS sequence"/>
</dbReference>
<accession>A0A449HZY1</accession>
<sequence length="441" mass="49818">MNRRNMFLIVGLCFLAVVLPLKAQQDTYLSVDDALLMAVQNNKNIRMAELEHRMANADFHQTDALFLPQLSTGYQAVVTNNPLNAFGFLLQQERVTAQDFDPAKLNHPGITRNYGASVDVQMPLFNPDMIYARQGAKIQKDVYKYKAQYTVDYIKFEVQKAYTRLQFAYQARAVLRATLSDVEQILRSVQNFYEQGLVQKSDVLNAQVQVNTIESALSKAESSISNASDGLKLLLGMEQVEGGNVFLTDSLVLKEETGIAASFSPMRSDVLAMQRAVDASNAMVKSSVMKFLPKVNAFGSYQFNDTKFFGFDNNSYLAGVSLTWTIFSGNRNASKLRSDILRRDKLKLDLEEYKDKSRMEVNKTARDLQDLKQEIRKHQASVEQADEALRIMNNRYKEGLASTTDLLASQAQFSQQKLSLAQAVMSYNVTYYYQELLTSVK</sequence>
<dbReference type="GO" id="GO:0015562">
    <property type="term" value="F:efflux transmembrane transporter activity"/>
    <property type="evidence" value="ECO:0007669"/>
    <property type="project" value="InterPro"/>
</dbReference>
<dbReference type="InterPro" id="IPR051906">
    <property type="entry name" value="TolC-like"/>
</dbReference>
<dbReference type="AlphaFoldDB" id="A0A449HZY1"/>
<organism evidence="10 11">
    <name type="scientific">Prevotella heparinolytica</name>
    <dbReference type="NCBI Taxonomy" id="28113"/>
    <lineage>
        <taxon>Bacteria</taxon>
        <taxon>Pseudomonadati</taxon>
        <taxon>Bacteroidota</taxon>
        <taxon>Bacteroidia</taxon>
        <taxon>Bacteroidales</taxon>
        <taxon>Bacteroidaceae</taxon>
        <taxon>Bacteroides</taxon>
    </lineage>
</organism>
<feature type="coiled-coil region" evidence="8">
    <location>
        <begin position="354"/>
        <end position="395"/>
    </location>
</feature>
<keyword evidence="8" id="KW-0175">Coiled coil</keyword>
<dbReference type="Pfam" id="PF02321">
    <property type="entry name" value="OEP"/>
    <property type="match status" value="2"/>
</dbReference>
<feature type="signal peptide" evidence="9">
    <location>
        <begin position="1"/>
        <end position="23"/>
    </location>
</feature>
<evidence type="ECO:0000256" key="1">
    <source>
        <dbReference type="ARBA" id="ARBA00004442"/>
    </source>
</evidence>
<dbReference type="EMBL" id="CAACYH010000002">
    <property type="protein sequence ID" value="VFB12745.1"/>
    <property type="molecule type" value="Genomic_DNA"/>
</dbReference>
<evidence type="ECO:0000256" key="8">
    <source>
        <dbReference type="SAM" id="Coils"/>
    </source>
</evidence>
<keyword evidence="9" id="KW-0732">Signal</keyword>
<evidence type="ECO:0000256" key="5">
    <source>
        <dbReference type="ARBA" id="ARBA00022692"/>
    </source>
</evidence>
<dbReference type="PANTHER" id="PTHR30026:SF20">
    <property type="entry name" value="OUTER MEMBRANE PROTEIN TOLC"/>
    <property type="match status" value="1"/>
</dbReference>
<reference evidence="10 11" key="1">
    <citation type="submission" date="2019-02" db="EMBL/GenBank/DDBJ databases">
        <authorList>
            <consortium name="Pathogen Informatics"/>
        </authorList>
    </citation>
    <scope>NUCLEOTIDE SEQUENCE [LARGE SCALE GENOMIC DNA]</scope>
    <source>
        <strain evidence="10 11">3012STDY7078512</strain>
    </source>
</reference>
<evidence type="ECO:0000256" key="7">
    <source>
        <dbReference type="ARBA" id="ARBA00023237"/>
    </source>
</evidence>
<evidence type="ECO:0000256" key="2">
    <source>
        <dbReference type="ARBA" id="ARBA00007613"/>
    </source>
</evidence>
<keyword evidence="5" id="KW-0812">Transmembrane</keyword>
<dbReference type="GO" id="GO:0009279">
    <property type="term" value="C:cell outer membrane"/>
    <property type="evidence" value="ECO:0007669"/>
    <property type="project" value="UniProtKB-SubCell"/>
</dbReference>
<proteinExistence type="inferred from homology"/>
<comment type="similarity">
    <text evidence="2">Belongs to the outer membrane factor (OMF) (TC 1.B.17) family.</text>
</comment>
<comment type="subcellular location">
    <subcellularLocation>
        <location evidence="1">Cell outer membrane</location>
    </subcellularLocation>
</comment>
<dbReference type="GO" id="GO:1990281">
    <property type="term" value="C:efflux pump complex"/>
    <property type="evidence" value="ECO:0007669"/>
    <property type="project" value="TreeGrafter"/>
</dbReference>
<gene>
    <name evidence="10" type="ORF">NCTC7812_00254</name>
</gene>
<name>A0A449HZY1_9BACE</name>
<feature type="chain" id="PRO_5019314976" evidence="9">
    <location>
        <begin position="24"/>
        <end position="441"/>
    </location>
</feature>
<keyword evidence="7" id="KW-0998">Cell outer membrane</keyword>
<keyword evidence="4" id="KW-1134">Transmembrane beta strand</keyword>
<keyword evidence="6" id="KW-0472">Membrane</keyword>
<evidence type="ECO:0000256" key="3">
    <source>
        <dbReference type="ARBA" id="ARBA00022448"/>
    </source>
</evidence>
<evidence type="ECO:0000313" key="11">
    <source>
        <dbReference type="Proteomes" id="UP000396835"/>
    </source>
</evidence>
<dbReference type="GO" id="GO:0015288">
    <property type="term" value="F:porin activity"/>
    <property type="evidence" value="ECO:0007669"/>
    <property type="project" value="TreeGrafter"/>
</dbReference>
<keyword evidence="3" id="KW-0813">Transport</keyword>
<evidence type="ECO:0000256" key="9">
    <source>
        <dbReference type="SAM" id="SignalP"/>
    </source>
</evidence>
<protein>
    <submittedName>
        <fullName evidence="10">Outer membrane efflux protein</fullName>
    </submittedName>
</protein>
<evidence type="ECO:0000256" key="4">
    <source>
        <dbReference type="ARBA" id="ARBA00022452"/>
    </source>
</evidence>
<dbReference type="SUPFAM" id="SSF56954">
    <property type="entry name" value="Outer membrane efflux proteins (OEP)"/>
    <property type="match status" value="1"/>
</dbReference>
<evidence type="ECO:0000313" key="10">
    <source>
        <dbReference type="EMBL" id="VFB12745.1"/>
    </source>
</evidence>
<dbReference type="InterPro" id="IPR003423">
    <property type="entry name" value="OMP_efflux"/>
</dbReference>
<dbReference type="PANTHER" id="PTHR30026">
    <property type="entry name" value="OUTER MEMBRANE PROTEIN TOLC"/>
    <property type="match status" value="1"/>
</dbReference>